<feature type="compositionally biased region" description="Basic and acidic residues" evidence="2">
    <location>
        <begin position="444"/>
        <end position="465"/>
    </location>
</feature>
<feature type="coiled-coil region" evidence="1">
    <location>
        <begin position="22"/>
        <end position="93"/>
    </location>
</feature>
<proteinExistence type="predicted"/>
<feature type="region of interest" description="Disordered" evidence="2">
    <location>
        <begin position="439"/>
        <end position="477"/>
    </location>
</feature>
<dbReference type="PANTHER" id="PTHR31027:SF2">
    <property type="entry name" value="LEBERCILIN DOMAIN-CONTAINING PROTEIN"/>
    <property type="match status" value="1"/>
</dbReference>
<evidence type="ECO:0000256" key="2">
    <source>
        <dbReference type="SAM" id="MobiDB-lite"/>
    </source>
</evidence>
<dbReference type="OrthoDB" id="2195113at2759"/>
<dbReference type="InterPro" id="IPR039604">
    <property type="entry name" value="Bfr1"/>
</dbReference>
<sequence>MSTPEPEIRIPRQRKFIKQPDFKARDAKLAELNANLKKLEVDLSAVNKEIEKAVTPPKLIEQRKQLLNELNTVKREQSDIKNKRNQLSEQMKAVDAIMKKKIGEINAVTSKNNFKNANEIEKRIEYLDDLIGRGDLRIVEERKFVKEISSLRKLKKDFASIEQEQKSIDADKAKIAELKKTQSGFNNREAQAKFEEVTKKLDEISAKNKDVQDKRDTLYNKRRALYKQKDEIYTEIKAIRADFDKQFAKFKSDMDAERKRREEEEKAYRLSIKKKQLTEDIEIIRESSKNPAFAQQIANIETLLVHFDPTYVKTEKPFLPQSNGINHVRAARTVAMPASAVIIKKEQESFFSGSNSKKGKKSKGKKGGKFALEPTLISLLSELAISLPTSQADTENTVAELKKQLNDYKAKQTEQTQANVAKGEEEIKKLEEQIESLESEIEEELAKEKAKRASEHGSHKNKEKKEEEDDEEKEETN</sequence>
<dbReference type="GO" id="GO:0005783">
    <property type="term" value="C:endoplasmic reticulum"/>
    <property type="evidence" value="ECO:0007669"/>
    <property type="project" value="TreeGrafter"/>
</dbReference>
<evidence type="ECO:0000313" key="4">
    <source>
        <dbReference type="Proteomes" id="UP001165063"/>
    </source>
</evidence>
<dbReference type="GO" id="GO:0003729">
    <property type="term" value="F:mRNA binding"/>
    <property type="evidence" value="ECO:0007669"/>
    <property type="project" value="TreeGrafter"/>
</dbReference>
<gene>
    <name evidence="3" type="ORF">Amon01_000570700</name>
</gene>
<evidence type="ECO:0000256" key="1">
    <source>
        <dbReference type="SAM" id="Coils"/>
    </source>
</evidence>
<dbReference type="EMBL" id="BSXU01003268">
    <property type="protein sequence ID" value="GMG39885.1"/>
    <property type="molecule type" value="Genomic_DNA"/>
</dbReference>
<dbReference type="GO" id="GO:1990904">
    <property type="term" value="C:ribonucleoprotein complex"/>
    <property type="evidence" value="ECO:0007669"/>
    <property type="project" value="TreeGrafter"/>
</dbReference>
<dbReference type="AlphaFoldDB" id="A0A9W6Z0D5"/>
<comment type="caution">
    <text evidence="3">The sequence shown here is derived from an EMBL/GenBank/DDBJ whole genome shotgun (WGS) entry which is preliminary data.</text>
</comment>
<accession>A0A9W6Z0D5</accession>
<dbReference type="Proteomes" id="UP001165063">
    <property type="component" value="Unassembled WGS sequence"/>
</dbReference>
<feature type="coiled-coil region" evidence="1">
    <location>
        <begin position="161"/>
        <end position="221"/>
    </location>
</feature>
<dbReference type="GO" id="GO:0008298">
    <property type="term" value="P:intracellular mRNA localization"/>
    <property type="evidence" value="ECO:0007669"/>
    <property type="project" value="TreeGrafter"/>
</dbReference>
<protein>
    <submittedName>
        <fullName evidence="3">Unnamed protein product</fullName>
    </submittedName>
</protein>
<evidence type="ECO:0000313" key="3">
    <source>
        <dbReference type="EMBL" id="GMG39885.1"/>
    </source>
</evidence>
<dbReference type="PANTHER" id="PTHR31027">
    <property type="entry name" value="NUCLEAR SEGREGATION PROTEIN BFR1"/>
    <property type="match status" value="1"/>
</dbReference>
<organism evidence="3 4">
    <name type="scientific">Ambrosiozyma monospora</name>
    <name type="common">Yeast</name>
    <name type="synonym">Endomycopsis monosporus</name>
    <dbReference type="NCBI Taxonomy" id="43982"/>
    <lineage>
        <taxon>Eukaryota</taxon>
        <taxon>Fungi</taxon>
        <taxon>Dikarya</taxon>
        <taxon>Ascomycota</taxon>
        <taxon>Saccharomycotina</taxon>
        <taxon>Pichiomycetes</taxon>
        <taxon>Pichiales</taxon>
        <taxon>Pichiaceae</taxon>
        <taxon>Ambrosiozyma</taxon>
    </lineage>
</organism>
<reference evidence="3" key="1">
    <citation type="submission" date="2023-04" db="EMBL/GenBank/DDBJ databases">
        <title>Ambrosiozyma monospora NBRC 1965.</title>
        <authorList>
            <person name="Ichikawa N."/>
            <person name="Sato H."/>
            <person name="Tonouchi N."/>
        </authorList>
    </citation>
    <scope>NUCLEOTIDE SEQUENCE</scope>
    <source>
        <strain evidence="3">NBRC 1965</strain>
    </source>
</reference>
<feature type="compositionally biased region" description="Acidic residues" evidence="2">
    <location>
        <begin position="466"/>
        <end position="477"/>
    </location>
</feature>
<name>A0A9W6Z0D5_AMBMO</name>
<keyword evidence="1" id="KW-0175">Coiled coil</keyword>
<keyword evidence="4" id="KW-1185">Reference proteome</keyword>
<dbReference type="GO" id="GO:0042175">
    <property type="term" value="C:nuclear outer membrane-endoplasmic reticulum membrane network"/>
    <property type="evidence" value="ECO:0007669"/>
    <property type="project" value="TreeGrafter"/>
</dbReference>